<gene>
    <name evidence="2" type="ORF">FB473_003325</name>
</gene>
<evidence type="ECO:0000313" key="2">
    <source>
        <dbReference type="EMBL" id="NIH58628.1"/>
    </source>
</evidence>
<name>A0ABX0SMS8_9ACTN</name>
<keyword evidence="1" id="KW-0812">Transmembrane</keyword>
<comment type="caution">
    <text evidence="2">The sequence shown here is derived from an EMBL/GenBank/DDBJ whole genome shotgun (WGS) entry which is preliminary data.</text>
</comment>
<feature type="transmembrane region" description="Helical" evidence="1">
    <location>
        <begin position="121"/>
        <end position="144"/>
    </location>
</feature>
<feature type="transmembrane region" description="Helical" evidence="1">
    <location>
        <begin position="44"/>
        <end position="69"/>
    </location>
</feature>
<reference evidence="2 3" key="1">
    <citation type="submission" date="2020-02" db="EMBL/GenBank/DDBJ databases">
        <title>Sequencing the genomes of 1000 actinobacteria strains.</title>
        <authorList>
            <person name="Klenk H.-P."/>
        </authorList>
    </citation>
    <scope>NUCLEOTIDE SEQUENCE [LARGE SCALE GENOMIC DNA]</scope>
    <source>
        <strain evidence="2 3">DSM 19609</strain>
    </source>
</reference>
<accession>A0ABX0SMS8</accession>
<keyword evidence="3" id="KW-1185">Reference proteome</keyword>
<protein>
    <submittedName>
        <fullName evidence="2">Membrane protein YesL</fullName>
    </submittedName>
</protein>
<feature type="transmembrane region" description="Helical" evidence="1">
    <location>
        <begin position="12"/>
        <end position="38"/>
    </location>
</feature>
<dbReference type="EMBL" id="JAAMOZ010000004">
    <property type="protein sequence ID" value="NIH58628.1"/>
    <property type="molecule type" value="Genomic_DNA"/>
</dbReference>
<dbReference type="RefSeq" id="WP_167171430.1">
    <property type="nucleotide sequence ID" value="NZ_BAAAOO010000006.1"/>
</dbReference>
<sequence length="238" mass="24684">MRRFAQHAFPMIFGTVYLGLMTSLLVVVVTLPAVAVLLATDLAVTWPVLALLCPLVAPALSAAFAVFAAHERDGSADVVRTFFSAWWKGLGRSLAIGGVATLVVAAFAADIAFFWGHRAGAVVIPPLATGIVVALAVFPMVLVVRQECPQAGIRDVVKAAVFVVVRRWYLTAVSLAALGVLAALVVRAPALGLGIALAPALYVVRANCHRSLVGVAHAAHAASGPLPPEPGVPVVDVH</sequence>
<keyword evidence="1" id="KW-1133">Transmembrane helix</keyword>
<evidence type="ECO:0000313" key="3">
    <source>
        <dbReference type="Proteomes" id="UP000749311"/>
    </source>
</evidence>
<proteinExistence type="predicted"/>
<dbReference type="Proteomes" id="UP000749311">
    <property type="component" value="Unassembled WGS sequence"/>
</dbReference>
<keyword evidence="1" id="KW-0472">Membrane</keyword>
<feature type="transmembrane region" description="Helical" evidence="1">
    <location>
        <begin position="90"/>
        <end position="115"/>
    </location>
</feature>
<organism evidence="2 3">
    <name type="scientific">Brooklawnia cerclae</name>
    <dbReference type="NCBI Taxonomy" id="349934"/>
    <lineage>
        <taxon>Bacteria</taxon>
        <taxon>Bacillati</taxon>
        <taxon>Actinomycetota</taxon>
        <taxon>Actinomycetes</taxon>
        <taxon>Propionibacteriales</taxon>
        <taxon>Propionibacteriaceae</taxon>
        <taxon>Brooklawnia</taxon>
    </lineage>
</organism>
<evidence type="ECO:0000256" key="1">
    <source>
        <dbReference type="SAM" id="Phobius"/>
    </source>
</evidence>
<feature type="transmembrane region" description="Helical" evidence="1">
    <location>
        <begin position="156"/>
        <end position="178"/>
    </location>
</feature>